<evidence type="ECO:0000313" key="1">
    <source>
        <dbReference type="EMBL" id="EPX77324.1"/>
    </source>
</evidence>
<protein>
    <recommendedName>
        <fullName evidence="3">Magnesium transporter MgtE intracellular domain-containing protein</fullName>
    </recommendedName>
</protein>
<organism evidence="1 2">
    <name type="scientific">Litoreibacter arenae DSM 19593</name>
    <dbReference type="NCBI Taxonomy" id="1123360"/>
    <lineage>
        <taxon>Bacteria</taxon>
        <taxon>Pseudomonadati</taxon>
        <taxon>Pseudomonadota</taxon>
        <taxon>Alphaproteobacteria</taxon>
        <taxon>Rhodobacterales</taxon>
        <taxon>Roseobacteraceae</taxon>
        <taxon>Litoreibacter</taxon>
    </lineage>
</organism>
<dbReference type="HOGENOM" id="CLU_126536_0_0_5"/>
<dbReference type="Proteomes" id="UP000015351">
    <property type="component" value="Unassembled WGS sequence"/>
</dbReference>
<dbReference type="STRING" id="1123360.thalar_03046"/>
<comment type="caution">
    <text evidence="1">The sequence shown here is derived from an EMBL/GenBank/DDBJ whole genome shotgun (WGS) entry which is preliminary data.</text>
</comment>
<dbReference type="AlphaFoldDB" id="S9RTN4"/>
<dbReference type="eggNOG" id="COG3334">
    <property type="taxonomic scope" value="Bacteria"/>
</dbReference>
<dbReference type="EMBL" id="AONI01000015">
    <property type="protein sequence ID" value="EPX77324.1"/>
    <property type="molecule type" value="Genomic_DNA"/>
</dbReference>
<accession>S9RTN4</accession>
<gene>
    <name evidence="1" type="ORF">thalar_03046</name>
</gene>
<sequence>MEKSEADILLNLERLEAAEAKLAETIHNVSGASEKDLMRLTEVYESMKAKDSAPLFEKMSAEFAAGFLAKMSPTSAAGIMAGLSSEKAYAVSVILAGRNANAPKR</sequence>
<evidence type="ECO:0000313" key="2">
    <source>
        <dbReference type="Proteomes" id="UP000015351"/>
    </source>
</evidence>
<keyword evidence="2" id="KW-1185">Reference proteome</keyword>
<evidence type="ECO:0008006" key="3">
    <source>
        <dbReference type="Google" id="ProtNLM"/>
    </source>
</evidence>
<proteinExistence type="predicted"/>
<name>S9RTN4_9RHOB</name>
<reference evidence="2" key="1">
    <citation type="journal article" date="2013" name="Stand. Genomic Sci.">
        <title>Genome sequence of the Litoreibacter arenae type strain (DSM 19593(T)), a member of the Roseobacter clade isolated from sea sand.</title>
        <authorList>
            <person name="Riedel T."/>
            <person name="Fiebig A."/>
            <person name="Petersen J."/>
            <person name="Gronow S."/>
            <person name="Kyrpides N.C."/>
            <person name="Goker M."/>
            <person name="Klenk H.P."/>
        </authorList>
    </citation>
    <scope>NUCLEOTIDE SEQUENCE [LARGE SCALE GENOMIC DNA]</scope>
    <source>
        <strain evidence="2">DSM 19593</strain>
    </source>
</reference>
<dbReference type="SUPFAM" id="SSF158791">
    <property type="entry name" value="MgtE N-terminal domain-like"/>
    <property type="match status" value="1"/>
</dbReference>